<organism evidence="2 3">
    <name type="scientific">Streblomastix strix</name>
    <dbReference type="NCBI Taxonomy" id="222440"/>
    <lineage>
        <taxon>Eukaryota</taxon>
        <taxon>Metamonada</taxon>
        <taxon>Preaxostyla</taxon>
        <taxon>Oxymonadida</taxon>
        <taxon>Streblomastigidae</taxon>
        <taxon>Streblomastix</taxon>
    </lineage>
</organism>
<proteinExistence type="predicted"/>
<feature type="compositionally biased region" description="Polar residues" evidence="1">
    <location>
        <begin position="40"/>
        <end position="53"/>
    </location>
</feature>
<accession>A0A5J4UT95</accession>
<feature type="region of interest" description="Disordered" evidence="1">
    <location>
        <begin position="1"/>
        <end position="71"/>
    </location>
</feature>
<sequence>MAEPENPEEEEQDDAPIESDMPKRTAPKGKKAGGFGNLKPKQSSTQQDGNQPRQYFDSADYYANKDPKKGK</sequence>
<reference evidence="2 3" key="1">
    <citation type="submission" date="2019-03" db="EMBL/GenBank/DDBJ databases">
        <title>Single cell metagenomics reveals metabolic interactions within the superorganism composed of flagellate Streblomastix strix and complex community of Bacteroidetes bacteria on its surface.</title>
        <authorList>
            <person name="Treitli S.C."/>
            <person name="Kolisko M."/>
            <person name="Husnik F."/>
            <person name="Keeling P."/>
            <person name="Hampl V."/>
        </authorList>
    </citation>
    <scope>NUCLEOTIDE SEQUENCE [LARGE SCALE GENOMIC DNA]</scope>
    <source>
        <strain evidence="2">ST1C</strain>
    </source>
</reference>
<name>A0A5J4UT95_9EUKA</name>
<dbReference type="AlphaFoldDB" id="A0A5J4UT95"/>
<evidence type="ECO:0000256" key="1">
    <source>
        <dbReference type="SAM" id="MobiDB-lite"/>
    </source>
</evidence>
<evidence type="ECO:0000313" key="2">
    <source>
        <dbReference type="EMBL" id="KAA6373312.1"/>
    </source>
</evidence>
<dbReference type="EMBL" id="SNRW01012856">
    <property type="protein sequence ID" value="KAA6373312.1"/>
    <property type="molecule type" value="Genomic_DNA"/>
</dbReference>
<comment type="caution">
    <text evidence="2">The sequence shown here is derived from an EMBL/GenBank/DDBJ whole genome shotgun (WGS) entry which is preliminary data.</text>
</comment>
<dbReference type="Proteomes" id="UP000324800">
    <property type="component" value="Unassembled WGS sequence"/>
</dbReference>
<protein>
    <submittedName>
        <fullName evidence="2">Uncharacterized protein</fullName>
    </submittedName>
</protein>
<gene>
    <name evidence="2" type="ORF">EZS28_031162</name>
</gene>
<feature type="compositionally biased region" description="Acidic residues" evidence="1">
    <location>
        <begin position="1"/>
        <end position="17"/>
    </location>
</feature>
<evidence type="ECO:0000313" key="3">
    <source>
        <dbReference type="Proteomes" id="UP000324800"/>
    </source>
</evidence>